<dbReference type="EMBL" id="BARS01027607">
    <property type="protein sequence ID" value="GAF99966.1"/>
    <property type="molecule type" value="Genomic_DNA"/>
</dbReference>
<gene>
    <name evidence="1" type="ORF">S01H1_43340</name>
</gene>
<reference evidence="1" key="1">
    <citation type="journal article" date="2014" name="Front. Microbiol.">
        <title>High frequency of phylogenetically diverse reductive dehalogenase-homologous genes in deep subseafloor sedimentary metagenomes.</title>
        <authorList>
            <person name="Kawai M."/>
            <person name="Futagami T."/>
            <person name="Toyoda A."/>
            <person name="Takaki Y."/>
            <person name="Nishi S."/>
            <person name="Hori S."/>
            <person name="Arai W."/>
            <person name="Tsubouchi T."/>
            <person name="Morono Y."/>
            <person name="Uchiyama I."/>
            <person name="Ito T."/>
            <person name="Fujiyama A."/>
            <person name="Inagaki F."/>
            <person name="Takami H."/>
        </authorList>
    </citation>
    <scope>NUCLEOTIDE SEQUENCE</scope>
    <source>
        <strain evidence="1">Expedition CK06-06</strain>
    </source>
</reference>
<feature type="non-terminal residue" evidence="1">
    <location>
        <position position="1"/>
    </location>
</feature>
<sequence length="44" mass="5171">PETAKTLRLFLLDVEKYDELEKKIDGLIKQNGKRDRVIKSINKN</sequence>
<evidence type="ECO:0000313" key="1">
    <source>
        <dbReference type="EMBL" id="GAF99966.1"/>
    </source>
</evidence>
<name>X0UL35_9ZZZZ</name>
<accession>X0UL35</accession>
<proteinExistence type="predicted"/>
<organism evidence="1">
    <name type="scientific">marine sediment metagenome</name>
    <dbReference type="NCBI Taxonomy" id="412755"/>
    <lineage>
        <taxon>unclassified sequences</taxon>
        <taxon>metagenomes</taxon>
        <taxon>ecological metagenomes</taxon>
    </lineage>
</organism>
<dbReference type="AlphaFoldDB" id="X0UL35"/>
<comment type="caution">
    <text evidence="1">The sequence shown here is derived from an EMBL/GenBank/DDBJ whole genome shotgun (WGS) entry which is preliminary data.</text>
</comment>
<protein>
    <submittedName>
        <fullName evidence="1">Uncharacterized protein</fullName>
    </submittedName>
</protein>